<dbReference type="OrthoDB" id="9809164at2"/>
<dbReference type="Gene3D" id="3.30.1330.60">
    <property type="entry name" value="OmpA-like domain"/>
    <property type="match status" value="1"/>
</dbReference>
<comment type="subcellular location">
    <subcellularLocation>
        <location evidence="8">Cell outer membrane</location>
        <topology evidence="8">Lipid-anchor</topology>
    </subcellularLocation>
</comment>
<keyword evidence="1 8" id="KW-0132">Cell division</keyword>
<comment type="similarity">
    <text evidence="8">Belongs to the Pal lipoprotein family.</text>
</comment>
<evidence type="ECO:0000256" key="9">
    <source>
        <dbReference type="SAM" id="MobiDB-lite"/>
    </source>
</evidence>
<feature type="compositionally biased region" description="Low complexity" evidence="9">
    <location>
        <begin position="33"/>
        <end position="51"/>
    </location>
</feature>
<dbReference type="InterPro" id="IPR014169">
    <property type="entry name" value="Pal_lipo_C"/>
</dbReference>
<evidence type="ECO:0000256" key="5">
    <source>
        <dbReference type="ARBA" id="ARBA00023237"/>
    </source>
</evidence>
<feature type="domain" description="OmpA-like" evidence="10">
    <location>
        <begin position="59"/>
        <end position="175"/>
    </location>
</feature>
<dbReference type="AlphaFoldDB" id="A0A3M2HWM0"/>
<comment type="function">
    <text evidence="8">Part of the Tol-Pal system, which plays a role in outer membrane invagination during cell division and is important for maintaining outer membrane integrity.</text>
</comment>
<dbReference type="InterPro" id="IPR050330">
    <property type="entry name" value="Bact_OuterMem_StrucFunc"/>
</dbReference>
<keyword evidence="12" id="KW-1185">Reference proteome</keyword>
<dbReference type="Proteomes" id="UP000275012">
    <property type="component" value="Unassembled WGS sequence"/>
</dbReference>
<name>A0A3M2HWM0_9GAMM</name>
<keyword evidence="2 8" id="KW-0732">Signal</keyword>
<keyword evidence="3 8" id="KW-0472">Membrane</keyword>
<accession>A0A3M2HWM0</accession>
<evidence type="ECO:0000256" key="8">
    <source>
        <dbReference type="HAMAP-Rule" id="MF_02204"/>
    </source>
</evidence>
<keyword evidence="4 8" id="KW-0564">Palmitate</keyword>
<dbReference type="InterPro" id="IPR039001">
    <property type="entry name" value="Pal"/>
</dbReference>
<comment type="caution">
    <text evidence="11">The sequence shown here is derived from an EMBL/GenBank/DDBJ whole genome shotgun (WGS) entry which is preliminary data.</text>
</comment>
<dbReference type="HAMAP" id="MF_02204">
    <property type="entry name" value="Pal"/>
    <property type="match status" value="1"/>
</dbReference>
<evidence type="ECO:0000313" key="12">
    <source>
        <dbReference type="Proteomes" id="UP000275012"/>
    </source>
</evidence>
<evidence type="ECO:0000259" key="10">
    <source>
        <dbReference type="PROSITE" id="PS51123"/>
    </source>
</evidence>
<dbReference type="PRINTS" id="PR01021">
    <property type="entry name" value="OMPADOMAIN"/>
</dbReference>
<keyword evidence="5 8" id="KW-0998">Cell outer membrane</keyword>
<dbReference type="PROSITE" id="PS51257">
    <property type="entry name" value="PROKAR_LIPOPROTEIN"/>
    <property type="match status" value="1"/>
</dbReference>
<reference evidence="11 12" key="1">
    <citation type="submission" date="2018-10" db="EMBL/GenBank/DDBJ databases">
        <title>Proposal of Lysobacter pythonis sp. nov. isolated from royal pythons (Python regius).</title>
        <authorList>
            <person name="Hans-Juergen B."/>
            <person name="Huptas C."/>
            <person name="Sandra B."/>
            <person name="Igor L."/>
            <person name="Joachim S."/>
            <person name="Siegfried S."/>
            <person name="Mareike W."/>
            <person name="Peter K."/>
        </authorList>
    </citation>
    <scope>NUCLEOTIDE SEQUENCE [LARGE SCALE GENOMIC DNA]</scope>
    <source>
        <strain evidence="11 12">4284/11</strain>
    </source>
</reference>
<dbReference type="PROSITE" id="PS51123">
    <property type="entry name" value="OMPA_2"/>
    <property type="match status" value="1"/>
</dbReference>
<evidence type="ECO:0000256" key="4">
    <source>
        <dbReference type="ARBA" id="ARBA00023139"/>
    </source>
</evidence>
<organism evidence="11 12">
    <name type="scientific">Solilutibacter pythonis</name>
    <dbReference type="NCBI Taxonomy" id="2483112"/>
    <lineage>
        <taxon>Bacteria</taxon>
        <taxon>Pseudomonadati</taxon>
        <taxon>Pseudomonadota</taxon>
        <taxon>Gammaproteobacteria</taxon>
        <taxon>Lysobacterales</taxon>
        <taxon>Lysobacteraceae</taxon>
        <taxon>Solilutibacter</taxon>
    </lineage>
</organism>
<dbReference type="InterPro" id="IPR006665">
    <property type="entry name" value="OmpA-like"/>
</dbReference>
<evidence type="ECO:0000256" key="6">
    <source>
        <dbReference type="ARBA" id="ARBA00023288"/>
    </source>
</evidence>
<keyword evidence="7 8" id="KW-0131">Cell cycle</keyword>
<evidence type="ECO:0000256" key="2">
    <source>
        <dbReference type="ARBA" id="ARBA00022729"/>
    </source>
</evidence>
<dbReference type="GO" id="GO:0009279">
    <property type="term" value="C:cell outer membrane"/>
    <property type="evidence" value="ECO:0007669"/>
    <property type="project" value="UniProtKB-SubCell"/>
</dbReference>
<dbReference type="NCBIfam" id="TIGR02802">
    <property type="entry name" value="Pal_lipo"/>
    <property type="match status" value="1"/>
</dbReference>
<dbReference type="PANTHER" id="PTHR30329:SF21">
    <property type="entry name" value="LIPOPROTEIN YIAD-RELATED"/>
    <property type="match status" value="1"/>
</dbReference>
<comment type="subunit">
    <text evidence="8">The Tol-Pal system is composed of five core proteins: the inner membrane proteins TolA, TolQ and TolR, the periplasmic protein TolB and the outer membrane protein Pal. They form a network linking the inner and outer membranes and the peptidoglycan layer.</text>
</comment>
<dbReference type="InterPro" id="IPR006664">
    <property type="entry name" value="OMP_bac"/>
</dbReference>
<gene>
    <name evidence="8 11" type="primary">pal</name>
    <name evidence="11" type="ORF">EBB59_02915</name>
</gene>
<dbReference type="GO" id="GO:0051301">
    <property type="term" value="P:cell division"/>
    <property type="evidence" value="ECO:0007669"/>
    <property type="project" value="UniProtKB-UniRule"/>
</dbReference>
<feature type="region of interest" description="Disordered" evidence="9">
    <location>
        <begin position="23"/>
        <end position="51"/>
    </location>
</feature>
<evidence type="ECO:0000313" key="11">
    <source>
        <dbReference type="EMBL" id="RMH94131.1"/>
    </source>
</evidence>
<dbReference type="InterPro" id="IPR036737">
    <property type="entry name" value="OmpA-like_sf"/>
</dbReference>
<dbReference type="EMBL" id="RFLY01000003">
    <property type="protein sequence ID" value="RMH94131.1"/>
    <property type="molecule type" value="Genomic_DNA"/>
</dbReference>
<dbReference type="SUPFAM" id="SSF103088">
    <property type="entry name" value="OmpA-like"/>
    <property type="match status" value="1"/>
</dbReference>
<keyword evidence="6 8" id="KW-0449">Lipoprotein</keyword>
<protein>
    <recommendedName>
        <fullName evidence="8">Peptidoglycan-associated lipoprotein</fullName>
        <shortName evidence="8">PAL</shortName>
    </recommendedName>
</protein>
<sequence length="175" mass="19166">MHPIPRLVLAAMLCTSVVACSKKVKETPPPPTTGDATAPADTAPAPYTPAPGAYTAADLDRDACLRQRSLYFDLDRDGVKPEFQNLILCHAKYLRDRPMARLTLEGNTDERGSQEYNLGLGERRANAVMQALQAQGASNGQVTVVSFGEERPECRESNEGCWSKNRRADLNYTVP</sequence>
<evidence type="ECO:0000256" key="1">
    <source>
        <dbReference type="ARBA" id="ARBA00022618"/>
    </source>
</evidence>
<evidence type="ECO:0000256" key="7">
    <source>
        <dbReference type="ARBA" id="ARBA00023306"/>
    </source>
</evidence>
<dbReference type="PANTHER" id="PTHR30329">
    <property type="entry name" value="STATOR ELEMENT OF FLAGELLAR MOTOR COMPLEX"/>
    <property type="match status" value="1"/>
</dbReference>
<dbReference type="Pfam" id="PF00691">
    <property type="entry name" value="OmpA"/>
    <property type="match status" value="1"/>
</dbReference>
<proteinExistence type="inferred from homology"/>
<dbReference type="RefSeq" id="WP_122100653.1">
    <property type="nucleotide sequence ID" value="NZ_RFLY01000003.1"/>
</dbReference>
<evidence type="ECO:0000256" key="3">
    <source>
        <dbReference type="ARBA" id="ARBA00023136"/>
    </source>
</evidence>
<dbReference type="CDD" id="cd07185">
    <property type="entry name" value="OmpA_C-like"/>
    <property type="match status" value="1"/>
</dbReference>